<dbReference type="CDD" id="cd01343">
    <property type="entry name" value="PL1_Passenger_AT"/>
    <property type="match status" value="1"/>
</dbReference>
<dbReference type="PANTHER" id="PTHR35037">
    <property type="entry name" value="C-TERMINAL REGION OF AIDA-LIKE PROTEIN"/>
    <property type="match status" value="1"/>
</dbReference>
<keyword evidence="1" id="KW-0732">Signal</keyword>
<dbReference type="InterPro" id="IPR005546">
    <property type="entry name" value="Autotransporte_beta"/>
</dbReference>
<dbReference type="SUPFAM" id="SSF51126">
    <property type="entry name" value="Pectin lyase-like"/>
    <property type="match status" value="1"/>
</dbReference>
<dbReference type="InterPro" id="IPR011050">
    <property type="entry name" value="Pectin_lyase_fold/virulence"/>
</dbReference>
<evidence type="ECO:0000313" key="3">
    <source>
        <dbReference type="EMBL" id="HEF25169.1"/>
    </source>
</evidence>
<proteinExistence type="predicted"/>
<dbReference type="Gene3D" id="2.160.20.20">
    <property type="match status" value="1"/>
</dbReference>
<dbReference type="PANTHER" id="PTHR35037:SF7">
    <property type="entry name" value="AUTOTRANSPORTER"/>
    <property type="match status" value="1"/>
</dbReference>
<dbReference type="NCBIfam" id="TIGR01414">
    <property type="entry name" value="autotrans_barl"/>
    <property type="match status" value="1"/>
</dbReference>
<dbReference type="InterPro" id="IPR004899">
    <property type="entry name" value="Pertactin_central"/>
</dbReference>
<evidence type="ECO:0000259" key="2">
    <source>
        <dbReference type="PROSITE" id="PS51208"/>
    </source>
</evidence>
<dbReference type="Gene3D" id="2.40.128.130">
    <property type="entry name" value="Autotransporter beta-domain"/>
    <property type="match status" value="1"/>
</dbReference>
<dbReference type="SUPFAM" id="SSF103515">
    <property type="entry name" value="Autotransporter"/>
    <property type="match status" value="1"/>
</dbReference>
<feature type="domain" description="Autotransporter" evidence="2">
    <location>
        <begin position="393"/>
        <end position="661"/>
    </location>
</feature>
<sequence>MAYGGTIIIHDGGLVRQGIVAGKWLDIVGSVVQGGSNVAVVVQEGGAGNILDSWIKGGGLAVSSVALSTVNISNSSVTALQSDASGYGWGVGVFGGKLNIGGGSNVVGLQNGTYLSSGRVAGQTATFNTGSLVIDHSALTSIEGAAIKVENVLGNDAFTDIHVKNGASITAGNGNILEVVKGGHVSFTVDESELLGDLHSDPGSVLDVGLTNGASLTGNVFGINSMTIGSDSKWFMSSPTEIGFMSLDAGTVGFTGDGFHSLSLGTLSGSGRFDMRINLDNGTGDLLSVNGEASGRHRLRIQNTGTEAVPAEFDPLRVVHTEGGDAEFGLVGGRADLGVYSYELERQGNDWFIVGSGKEISPSTKSALALFNTAPTVWNSELTTLRSRMGEVRGQEQGGGWMRTYGSRFNAALESGVDYSQKQQGLSFGADAPVPVGNGQLLLGLMGGYSKSDLDIGRGTSGQVDSYYVGAYGTWLSEGGYYLDGVVKLNQLHNESKVAMSDGTKAKGNYSSKALGGSLEVGKHIKLGDEYFVEPFAQVSSVWIDGSSYTLDNGMQARTNQTQSMLGKVGSTLGRSFALKDGGVVKPYARVALAHEFSRSNDVSVNGQRFDNDLFGSRAELGAGVSVSLSERLQVHADFDYMKGEHVEQPWGANVGLRLAF</sequence>
<evidence type="ECO:0000256" key="1">
    <source>
        <dbReference type="ARBA" id="ARBA00022729"/>
    </source>
</evidence>
<dbReference type="PRINTS" id="PR01484">
    <property type="entry name" value="PRTACTNFAMLY"/>
</dbReference>
<comment type="caution">
    <text evidence="3">The sequence shown here is derived from an EMBL/GenBank/DDBJ whole genome shotgun (WGS) entry which is preliminary data.</text>
</comment>
<dbReference type="GO" id="GO:0019867">
    <property type="term" value="C:outer membrane"/>
    <property type="evidence" value="ECO:0007669"/>
    <property type="project" value="InterPro"/>
</dbReference>
<dbReference type="SMART" id="SM00869">
    <property type="entry name" value="Autotransporter"/>
    <property type="match status" value="1"/>
</dbReference>
<protein>
    <submittedName>
        <fullName evidence="3">Autotransporter outer membrane beta-barrel domain-containing protein</fullName>
    </submittedName>
</protein>
<name>A0A7C1WQF0_9PSED</name>
<gene>
    <name evidence="3" type="ORF">ENP23_05285</name>
</gene>
<dbReference type="EMBL" id="DSIN01000015">
    <property type="protein sequence ID" value="HEF25169.1"/>
    <property type="molecule type" value="Genomic_DNA"/>
</dbReference>
<dbReference type="InterPro" id="IPR003991">
    <property type="entry name" value="Pertactin_virulence_factor"/>
</dbReference>
<dbReference type="Pfam" id="PF03797">
    <property type="entry name" value="Autotransporter"/>
    <property type="match status" value="1"/>
</dbReference>
<accession>A0A7C1WQF0</accession>
<dbReference type="AlphaFoldDB" id="A0A7C1WQF0"/>
<dbReference type="InterPro" id="IPR012332">
    <property type="entry name" value="Autotransporter_pectin_lyase_C"/>
</dbReference>
<dbReference type="InterPro" id="IPR006315">
    <property type="entry name" value="OM_autotransptr_brl_dom"/>
</dbReference>
<reference evidence="3" key="1">
    <citation type="journal article" date="2020" name="mSystems">
        <title>Genome- and Community-Level Interaction Insights into Carbon Utilization and Element Cycling Functions of Hydrothermarchaeota in Hydrothermal Sediment.</title>
        <authorList>
            <person name="Zhou Z."/>
            <person name="Liu Y."/>
            <person name="Xu W."/>
            <person name="Pan J."/>
            <person name="Luo Z.H."/>
            <person name="Li M."/>
        </authorList>
    </citation>
    <scope>NUCLEOTIDE SEQUENCE [LARGE SCALE GENOMIC DNA]</scope>
    <source>
        <strain evidence="3">SpSt-200</strain>
    </source>
</reference>
<dbReference type="PROSITE" id="PS51208">
    <property type="entry name" value="AUTOTRANSPORTER"/>
    <property type="match status" value="1"/>
</dbReference>
<organism evidence="3">
    <name type="scientific">Pseudomonas graminis</name>
    <dbReference type="NCBI Taxonomy" id="158627"/>
    <lineage>
        <taxon>Bacteria</taxon>
        <taxon>Pseudomonadati</taxon>
        <taxon>Pseudomonadota</taxon>
        <taxon>Gammaproteobacteria</taxon>
        <taxon>Pseudomonadales</taxon>
        <taxon>Pseudomonadaceae</taxon>
        <taxon>Pseudomonas</taxon>
    </lineage>
</organism>
<dbReference type="InterPro" id="IPR051551">
    <property type="entry name" value="Autotransporter_adhesion"/>
</dbReference>
<dbReference type="InterPro" id="IPR036709">
    <property type="entry name" value="Autotransporte_beta_dom_sf"/>
</dbReference>
<dbReference type="Pfam" id="PF03212">
    <property type="entry name" value="Pertactin"/>
    <property type="match status" value="1"/>
</dbReference>